<dbReference type="Proteomes" id="UP000316213">
    <property type="component" value="Unassembled WGS sequence"/>
</dbReference>
<evidence type="ECO:0000313" key="1">
    <source>
        <dbReference type="EMBL" id="TWT86036.1"/>
    </source>
</evidence>
<dbReference type="EMBL" id="SJPM01000048">
    <property type="protein sequence ID" value="TWT86036.1"/>
    <property type="molecule type" value="Genomic_DNA"/>
</dbReference>
<gene>
    <name evidence="1" type="ORF">Pla100_62640</name>
</gene>
<evidence type="ECO:0000313" key="2">
    <source>
        <dbReference type="Proteomes" id="UP000316213"/>
    </source>
</evidence>
<dbReference type="AlphaFoldDB" id="A0A5C5ZFQ3"/>
<comment type="caution">
    <text evidence="1">The sequence shown here is derived from an EMBL/GenBank/DDBJ whole genome shotgun (WGS) entry which is preliminary data.</text>
</comment>
<proteinExistence type="predicted"/>
<organism evidence="1 2">
    <name type="scientific">Neorhodopirellula pilleata</name>
    <dbReference type="NCBI Taxonomy" id="2714738"/>
    <lineage>
        <taxon>Bacteria</taxon>
        <taxon>Pseudomonadati</taxon>
        <taxon>Planctomycetota</taxon>
        <taxon>Planctomycetia</taxon>
        <taxon>Pirellulales</taxon>
        <taxon>Pirellulaceae</taxon>
        <taxon>Neorhodopirellula</taxon>
    </lineage>
</organism>
<protein>
    <submittedName>
        <fullName evidence="1">Uncharacterized protein</fullName>
    </submittedName>
</protein>
<sequence length="43" mass="4721">MRFDQKLQTSCPQQSGLQFGDVIGSLIAPTDFGSRIDRLPAEP</sequence>
<reference evidence="1 2" key="1">
    <citation type="submission" date="2019-02" db="EMBL/GenBank/DDBJ databases">
        <title>Deep-cultivation of Planctomycetes and their phenomic and genomic characterization uncovers novel biology.</title>
        <authorList>
            <person name="Wiegand S."/>
            <person name="Jogler M."/>
            <person name="Boedeker C."/>
            <person name="Pinto D."/>
            <person name="Vollmers J."/>
            <person name="Rivas-Marin E."/>
            <person name="Kohn T."/>
            <person name="Peeters S.H."/>
            <person name="Heuer A."/>
            <person name="Rast P."/>
            <person name="Oberbeckmann S."/>
            <person name="Bunk B."/>
            <person name="Jeske O."/>
            <person name="Meyerdierks A."/>
            <person name="Storesund J.E."/>
            <person name="Kallscheuer N."/>
            <person name="Luecker S."/>
            <person name="Lage O.M."/>
            <person name="Pohl T."/>
            <person name="Merkel B.J."/>
            <person name="Hornburger P."/>
            <person name="Mueller R.-W."/>
            <person name="Bruemmer F."/>
            <person name="Labrenz M."/>
            <person name="Spormann A.M."/>
            <person name="Op Den Camp H."/>
            <person name="Overmann J."/>
            <person name="Amann R."/>
            <person name="Jetten M.S.M."/>
            <person name="Mascher T."/>
            <person name="Medema M.H."/>
            <person name="Devos D.P."/>
            <person name="Kaster A.-K."/>
            <person name="Ovreas L."/>
            <person name="Rohde M."/>
            <person name="Galperin M.Y."/>
            <person name="Jogler C."/>
        </authorList>
    </citation>
    <scope>NUCLEOTIDE SEQUENCE [LARGE SCALE GENOMIC DNA]</scope>
    <source>
        <strain evidence="1 2">Pla100</strain>
    </source>
</reference>
<keyword evidence="2" id="KW-1185">Reference proteome</keyword>
<name>A0A5C5ZFQ3_9BACT</name>
<accession>A0A5C5ZFQ3</accession>
<dbReference type="RefSeq" id="WP_261344838.1">
    <property type="nucleotide sequence ID" value="NZ_SJPM01000048.1"/>
</dbReference>